<protein>
    <submittedName>
        <fullName evidence="1">Uncharacterized protein</fullName>
    </submittedName>
</protein>
<name>A0A6B3C0B8_9ACTN</name>
<proteinExistence type="predicted"/>
<organism evidence="1">
    <name type="scientific">Streptomyces sp. SID12501</name>
    <dbReference type="NCBI Taxonomy" id="2706042"/>
    <lineage>
        <taxon>Bacteria</taxon>
        <taxon>Bacillati</taxon>
        <taxon>Actinomycetota</taxon>
        <taxon>Actinomycetes</taxon>
        <taxon>Kitasatosporales</taxon>
        <taxon>Streptomycetaceae</taxon>
        <taxon>Streptomyces</taxon>
    </lineage>
</organism>
<gene>
    <name evidence="1" type="ORF">G3I71_29795</name>
</gene>
<sequence>MSHQGKTKVVTLGDTEIRATRNEIGINIACNSTNSTDRAHNIRVTVSVGDGKDWVTTNTFDFRQVAAGQTASESAVMGASFQGELPDDPKIYIDSVIYY</sequence>
<dbReference type="EMBL" id="JAAGLU010000027">
    <property type="protein sequence ID" value="NEC89906.1"/>
    <property type="molecule type" value="Genomic_DNA"/>
</dbReference>
<dbReference type="AlphaFoldDB" id="A0A6B3C0B8"/>
<comment type="caution">
    <text evidence="1">The sequence shown here is derived from an EMBL/GenBank/DDBJ whole genome shotgun (WGS) entry which is preliminary data.</text>
</comment>
<evidence type="ECO:0000313" key="1">
    <source>
        <dbReference type="EMBL" id="NEC89906.1"/>
    </source>
</evidence>
<reference evidence="1" key="1">
    <citation type="submission" date="2020-01" db="EMBL/GenBank/DDBJ databases">
        <title>Insect and environment-associated Actinomycetes.</title>
        <authorList>
            <person name="Currrie C."/>
            <person name="Chevrette M."/>
            <person name="Carlson C."/>
            <person name="Stubbendieck R."/>
            <person name="Wendt-Pienkowski E."/>
        </authorList>
    </citation>
    <scope>NUCLEOTIDE SEQUENCE</scope>
    <source>
        <strain evidence="1">SID12501</strain>
    </source>
</reference>
<accession>A0A6B3C0B8</accession>